<name>A0A6A4RXT6_SCOMX</name>
<evidence type="ECO:0000313" key="3">
    <source>
        <dbReference type="Proteomes" id="UP000438429"/>
    </source>
</evidence>
<feature type="region of interest" description="Disordered" evidence="1">
    <location>
        <begin position="1"/>
        <end position="31"/>
    </location>
</feature>
<evidence type="ECO:0000313" key="2">
    <source>
        <dbReference type="EMBL" id="KAF0024130.1"/>
    </source>
</evidence>
<gene>
    <name evidence="2" type="ORF">F2P81_022932</name>
</gene>
<comment type="caution">
    <text evidence="2">The sequence shown here is derived from an EMBL/GenBank/DDBJ whole genome shotgun (WGS) entry which is preliminary data.</text>
</comment>
<reference evidence="2 3" key="1">
    <citation type="submission" date="2019-06" db="EMBL/GenBank/DDBJ databases">
        <title>Draft genomes of female and male turbot (Scophthalmus maximus).</title>
        <authorList>
            <person name="Xu H."/>
            <person name="Xu X.-W."/>
            <person name="Shao C."/>
            <person name="Chen S."/>
        </authorList>
    </citation>
    <scope>NUCLEOTIDE SEQUENCE [LARGE SCALE GENOMIC DNA]</scope>
    <source>
        <strain evidence="2">Ysfricsl-2016a</strain>
        <tissue evidence="2">Blood</tissue>
    </source>
</reference>
<accession>A0A6A4RXT6</accession>
<organism evidence="2 3">
    <name type="scientific">Scophthalmus maximus</name>
    <name type="common">Turbot</name>
    <name type="synonym">Psetta maxima</name>
    <dbReference type="NCBI Taxonomy" id="52904"/>
    <lineage>
        <taxon>Eukaryota</taxon>
        <taxon>Metazoa</taxon>
        <taxon>Chordata</taxon>
        <taxon>Craniata</taxon>
        <taxon>Vertebrata</taxon>
        <taxon>Euteleostomi</taxon>
        <taxon>Actinopterygii</taxon>
        <taxon>Neopterygii</taxon>
        <taxon>Teleostei</taxon>
        <taxon>Neoteleostei</taxon>
        <taxon>Acanthomorphata</taxon>
        <taxon>Carangaria</taxon>
        <taxon>Pleuronectiformes</taxon>
        <taxon>Pleuronectoidei</taxon>
        <taxon>Scophthalmidae</taxon>
        <taxon>Scophthalmus</taxon>
    </lineage>
</organism>
<sequence length="101" mass="11386">MAPQSHAVLGATARSFQKSHGDDTPVVSEQEEGCDGTKLVIGNRIKARRLRLTHRYQGDQRATHRTRVLLFFPLCVPRRRSCSIAPRQRPNNRTSASRSYG</sequence>
<dbReference type="Proteomes" id="UP000438429">
    <property type="component" value="Unassembled WGS sequence"/>
</dbReference>
<evidence type="ECO:0000256" key="1">
    <source>
        <dbReference type="SAM" id="MobiDB-lite"/>
    </source>
</evidence>
<protein>
    <submittedName>
        <fullName evidence="2">Uncharacterized protein</fullName>
    </submittedName>
</protein>
<dbReference type="AlphaFoldDB" id="A0A6A4RXT6"/>
<dbReference type="EMBL" id="VEVO01000021">
    <property type="protein sequence ID" value="KAF0024130.1"/>
    <property type="molecule type" value="Genomic_DNA"/>
</dbReference>
<proteinExistence type="predicted"/>